<dbReference type="AlphaFoldDB" id="A0A9X2VJ57"/>
<dbReference type="Pfam" id="PF19993">
    <property type="entry name" value="DO-GTPase2"/>
    <property type="match status" value="1"/>
</dbReference>
<accession>A0A9X2VJ57</accession>
<evidence type="ECO:0000313" key="4">
    <source>
        <dbReference type="Proteomes" id="UP001141259"/>
    </source>
</evidence>
<name>A0A9X2VJ57_9PSEU</name>
<gene>
    <name evidence="3" type="ORF">NZH93_12060</name>
</gene>
<evidence type="ECO:0000259" key="2">
    <source>
        <dbReference type="Pfam" id="PF19993"/>
    </source>
</evidence>
<protein>
    <recommendedName>
        <fullName evidence="2">Double-GTPase 2 domain-containing protein</fullName>
    </recommendedName>
</protein>
<dbReference type="Proteomes" id="UP001141259">
    <property type="component" value="Unassembled WGS sequence"/>
</dbReference>
<sequence>MFPTLIGSRLNCPYCYRDFRAKEIRFRCSGRVGSRKKCTTSLDRVLADQMGDRQPQLPVFDADGRKPTAKHEPCGAETHYRLCPRCHSQLPVHFGRTESKLIALVGAKETGKTVYMTVLLHELMNTVGERFNASVLGADENTRLQFESAYEHVLYEKRELHGPTKTATAERGGRKPLVFSFTTGNGGGRVRRSLLSFFDTAGEDMVSERSIDQNVRYLTSADGIILLLDPLQMRGARPHADADAVLPPLSTAADTPATVLTNIIEQLHGRLGVKSNRRIDKPIAVAFTKMDALDGYIPETSPLRRRPPTTAAFNEPDSLQVHEHMRALLHEWAGHNIDDTLSKNFARYRLFGLSALGESPQVDSAESRSQRVSDRGVQPRRVEDPFLWLMSEFSTIPKTLKPGGE</sequence>
<proteinExistence type="predicted"/>
<dbReference type="InterPro" id="IPR027417">
    <property type="entry name" value="P-loop_NTPase"/>
</dbReference>
<dbReference type="SUPFAM" id="SSF52540">
    <property type="entry name" value="P-loop containing nucleoside triphosphate hydrolases"/>
    <property type="match status" value="1"/>
</dbReference>
<organism evidence="3 4">
    <name type="scientific">Umezawaea endophytica</name>
    <dbReference type="NCBI Taxonomy" id="1654476"/>
    <lineage>
        <taxon>Bacteria</taxon>
        <taxon>Bacillati</taxon>
        <taxon>Actinomycetota</taxon>
        <taxon>Actinomycetes</taxon>
        <taxon>Pseudonocardiales</taxon>
        <taxon>Pseudonocardiaceae</taxon>
        <taxon>Umezawaea</taxon>
    </lineage>
</organism>
<dbReference type="InterPro" id="IPR045528">
    <property type="entry name" value="DO-GTPase2"/>
</dbReference>
<feature type="domain" description="Double-GTPase 2" evidence="2">
    <location>
        <begin position="101"/>
        <end position="299"/>
    </location>
</feature>
<feature type="region of interest" description="Disordered" evidence="1">
    <location>
        <begin position="359"/>
        <end position="378"/>
    </location>
</feature>
<reference evidence="3" key="1">
    <citation type="submission" date="2022-08" db="EMBL/GenBank/DDBJ databases">
        <authorList>
            <person name="Tistechok S."/>
            <person name="Samborskyy M."/>
            <person name="Roman I."/>
        </authorList>
    </citation>
    <scope>NUCLEOTIDE SEQUENCE</scope>
    <source>
        <strain evidence="3">DSM 103496</strain>
    </source>
</reference>
<dbReference type="RefSeq" id="WP_259623086.1">
    <property type="nucleotide sequence ID" value="NZ_JANYMP010000004.1"/>
</dbReference>
<dbReference type="EMBL" id="JANYMP010000004">
    <property type="protein sequence ID" value="MCS7477591.1"/>
    <property type="molecule type" value="Genomic_DNA"/>
</dbReference>
<keyword evidence="4" id="KW-1185">Reference proteome</keyword>
<evidence type="ECO:0000313" key="3">
    <source>
        <dbReference type="EMBL" id="MCS7477591.1"/>
    </source>
</evidence>
<comment type="caution">
    <text evidence="3">The sequence shown here is derived from an EMBL/GenBank/DDBJ whole genome shotgun (WGS) entry which is preliminary data.</text>
</comment>
<dbReference type="CDD" id="cd00882">
    <property type="entry name" value="Ras_like_GTPase"/>
    <property type="match status" value="1"/>
</dbReference>
<feature type="compositionally biased region" description="Basic and acidic residues" evidence="1">
    <location>
        <begin position="365"/>
        <end position="374"/>
    </location>
</feature>
<evidence type="ECO:0000256" key="1">
    <source>
        <dbReference type="SAM" id="MobiDB-lite"/>
    </source>
</evidence>